<dbReference type="EMBL" id="JBBPBN010000005">
    <property type="protein sequence ID" value="KAK9036811.1"/>
    <property type="molecule type" value="Genomic_DNA"/>
</dbReference>
<accession>A0ABR2TH57</accession>
<sequence>MFMPISTTYVLVLVNGSSTSSFAIGHGLRQCYPLSLMLFNLVVKALSVILKATSPFAIGRELRHGCSLSPMLFNLVVEALSAILRRLL</sequence>
<reference evidence="1 2" key="1">
    <citation type="journal article" date="2024" name="G3 (Bethesda)">
        <title>Genome assembly of Hibiscus sabdariffa L. provides insights into metabolisms of medicinal natural products.</title>
        <authorList>
            <person name="Kim T."/>
        </authorList>
    </citation>
    <scope>NUCLEOTIDE SEQUENCE [LARGE SCALE GENOMIC DNA]</scope>
    <source>
        <strain evidence="1">TK-2024</strain>
        <tissue evidence="1">Old leaves</tissue>
    </source>
</reference>
<evidence type="ECO:0000313" key="1">
    <source>
        <dbReference type="EMBL" id="KAK9036811.1"/>
    </source>
</evidence>
<evidence type="ECO:0008006" key="3">
    <source>
        <dbReference type="Google" id="ProtNLM"/>
    </source>
</evidence>
<protein>
    <recommendedName>
        <fullName evidence="3">Reverse transcriptase domain-containing protein</fullName>
    </recommendedName>
</protein>
<name>A0ABR2TH57_9ROSI</name>
<dbReference type="Proteomes" id="UP001396334">
    <property type="component" value="Unassembled WGS sequence"/>
</dbReference>
<comment type="caution">
    <text evidence="1">The sequence shown here is derived from an EMBL/GenBank/DDBJ whole genome shotgun (WGS) entry which is preliminary data.</text>
</comment>
<proteinExistence type="predicted"/>
<gene>
    <name evidence="1" type="ORF">V6N11_021738</name>
</gene>
<keyword evidence="2" id="KW-1185">Reference proteome</keyword>
<organism evidence="1 2">
    <name type="scientific">Hibiscus sabdariffa</name>
    <name type="common">roselle</name>
    <dbReference type="NCBI Taxonomy" id="183260"/>
    <lineage>
        <taxon>Eukaryota</taxon>
        <taxon>Viridiplantae</taxon>
        <taxon>Streptophyta</taxon>
        <taxon>Embryophyta</taxon>
        <taxon>Tracheophyta</taxon>
        <taxon>Spermatophyta</taxon>
        <taxon>Magnoliopsida</taxon>
        <taxon>eudicotyledons</taxon>
        <taxon>Gunneridae</taxon>
        <taxon>Pentapetalae</taxon>
        <taxon>rosids</taxon>
        <taxon>malvids</taxon>
        <taxon>Malvales</taxon>
        <taxon>Malvaceae</taxon>
        <taxon>Malvoideae</taxon>
        <taxon>Hibiscus</taxon>
    </lineage>
</organism>
<evidence type="ECO:0000313" key="2">
    <source>
        <dbReference type="Proteomes" id="UP001396334"/>
    </source>
</evidence>